<dbReference type="PIRSF" id="PIRSF000641">
    <property type="entry name" value="SRK"/>
    <property type="match status" value="1"/>
</dbReference>
<dbReference type="InterPro" id="IPR036426">
    <property type="entry name" value="Bulb-type_lectin_dom_sf"/>
</dbReference>
<evidence type="ECO:0000256" key="1">
    <source>
        <dbReference type="ARBA" id="ARBA00004167"/>
    </source>
</evidence>
<keyword evidence="13" id="KW-0675">Receptor</keyword>
<sequence>MRTSFLFSTSFIFYALVSGSLFSEFISPNFTASYHRFIDNKGAFLFSRNGTFKVAVFNPGGKTNFYLCVIHVASGTIIWSANRDAPISSSCKMELTVQGISIAGQDANLKWATPPLRSSVHALLLTEMGNLVLLDRFNGSLWESFHYPTDTIVIGQHLPEGAILSSAVSDDDLSTGDYQLAITDSDAILQWQGQAYWKLSMDIRAYKNSNYIVEYMAINRTGLFLFGHSGSAVVIQISLSPSDFRTAQLGASGRFMIRRFSGSDREQEFLGPINDCQIPLICGKIGLCMDNKSNRTTCSCPQGFHRVSQNSSGCMPNGRSLPRACDSTSQLNPSALSYSRLGYDMDYFSIDFSEPVRYGVNLSVCQEFCTSDCSCLGIFYANSSGSCYALENDLGSIISSAADDDDDLWGYIKVIVGAASDINNTYSDQTQQFPVIALVLLPFTGLLLMVALGFLWWRRWKASNREIKLGHASSLSSGDLDAFHIPGLPQRFDYEGIEVATDNFKTQIGSGGFGAVYKGTMPDKSVVAVKKITNLGVQGKKDFCTEIAVIGSIHHVNLVKLRGFCAQGRHRLLVYEYMNRGSLDKALFDSGLVLEWQERFEIALGTARGLAYLHTGCEQKIIHCDVKPENILLHDQFQAKISDFGLSKLLSPEQSCLFTTMRGTRGYLAPEWLTNSAISEKTDIYSFGMVLLEIVSGRKNCSTRSQCHSVDNRNSGGGHSTSSSRSGVVYFPLLALEMHEQGRYMELADPRLEGRVSSEEVEKLVRIALCCVHEEPSLRPNMVSIVGMLEGCIPLGQPKVGSLNFLRFYGRRFAEASMIEQENGQSDFTLFPQANDSTTSTTSDSRICLSYISSQQISGPR</sequence>
<evidence type="ECO:0000256" key="15">
    <source>
        <dbReference type="ARBA" id="ARBA00047899"/>
    </source>
</evidence>
<evidence type="ECO:0000256" key="21">
    <source>
        <dbReference type="SAM" id="SignalP"/>
    </source>
</evidence>
<evidence type="ECO:0000256" key="13">
    <source>
        <dbReference type="ARBA" id="ARBA00023170"/>
    </source>
</evidence>
<evidence type="ECO:0000256" key="10">
    <source>
        <dbReference type="ARBA" id="ARBA00022989"/>
    </source>
</evidence>
<keyword evidence="7 17" id="KW-0547">Nucleotide-binding</keyword>
<dbReference type="PROSITE" id="PS00108">
    <property type="entry name" value="PROTEIN_KINASE_ST"/>
    <property type="match status" value="1"/>
</dbReference>
<dbReference type="Pfam" id="PF00954">
    <property type="entry name" value="S_locus_glycop"/>
    <property type="match status" value="1"/>
</dbReference>
<evidence type="ECO:0000313" key="25">
    <source>
        <dbReference type="Proteomes" id="UP001174677"/>
    </source>
</evidence>
<evidence type="ECO:0000256" key="6">
    <source>
        <dbReference type="ARBA" id="ARBA00022729"/>
    </source>
</evidence>
<evidence type="ECO:0000256" key="7">
    <source>
        <dbReference type="ARBA" id="ARBA00022741"/>
    </source>
</evidence>
<evidence type="ECO:0000256" key="8">
    <source>
        <dbReference type="ARBA" id="ARBA00022777"/>
    </source>
</evidence>
<keyword evidence="12" id="KW-1015">Disulfide bond</keyword>
<evidence type="ECO:0000256" key="16">
    <source>
        <dbReference type="ARBA" id="ARBA00048679"/>
    </source>
</evidence>
<name>A0ABQ9LH49_HEVBR</name>
<dbReference type="Pfam" id="PF00069">
    <property type="entry name" value="Pkinase"/>
    <property type="match status" value="1"/>
</dbReference>
<dbReference type="CDD" id="cd14066">
    <property type="entry name" value="STKc_IRAK"/>
    <property type="match status" value="1"/>
</dbReference>
<dbReference type="CDD" id="cd00028">
    <property type="entry name" value="B_lectin"/>
    <property type="match status" value="1"/>
</dbReference>
<dbReference type="InterPro" id="IPR017441">
    <property type="entry name" value="Protein_kinase_ATP_BS"/>
</dbReference>
<dbReference type="PANTHER" id="PTHR47976:SF52">
    <property type="entry name" value="PROTEIN KINASE DOMAIN-CONTAINING PROTEIN"/>
    <property type="match status" value="1"/>
</dbReference>
<keyword evidence="9 17" id="KW-0067">ATP-binding</keyword>
<dbReference type="Pfam" id="PF01453">
    <property type="entry name" value="B_lectin"/>
    <property type="match status" value="1"/>
</dbReference>
<dbReference type="Proteomes" id="UP001174677">
    <property type="component" value="Chromosome 12"/>
</dbReference>
<keyword evidence="11 20" id="KW-0472">Membrane</keyword>
<dbReference type="InterPro" id="IPR008271">
    <property type="entry name" value="Ser/Thr_kinase_AS"/>
</dbReference>
<feature type="domain" description="Bulb-type lectin" evidence="23">
    <location>
        <begin position="30"/>
        <end position="146"/>
    </location>
</feature>
<protein>
    <recommendedName>
        <fullName evidence="17">Receptor-like serine/threonine-protein kinase</fullName>
        <ecNumber evidence="17">2.7.11.1</ecNumber>
    </recommendedName>
</protein>
<keyword evidence="4 17" id="KW-0808">Transferase</keyword>
<keyword evidence="6 21" id="KW-0732">Signal</keyword>
<accession>A0ABQ9LH49</accession>
<dbReference type="Gene3D" id="3.30.200.20">
    <property type="entry name" value="Phosphorylase Kinase, domain 1"/>
    <property type="match status" value="1"/>
</dbReference>
<dbReference type="EC" id="2.7.11.1" evidence="17"/>
<dbReference type="InterPro" id="IPR000858">
    <property type="entry name" value="S_locus_glycoprot_dom"/>
</dbReference>
<keyword evidence="8 17" id="KW-0418">Kinase</keyword>
<dbReference type="PANTHER" id="PTHR47976">
    <property type="entry name" value="G-TYPE LECTIN S-RECEPTOR-LIKE SERINE/THREONINE-PROTEIN KINASE SD2-5"/>
    <property type="match status" value="1"/>
</dbReference>
<evidence type="ECO:0000256" key="3">
    <source>
        <dbReference type="ARBA" id="ARBA00022536"/>
    </source>
</evidence>
<dbReference type="PROSITE" id="PS50011">
    <property type="entry name" value="PROTEIN_KINASE_DOM"/>
    <property type="match status" value="1"/>
</dbReference>
<evidence type="ECO:0000313" key="24">
    <source>
        <dbReference type="EMBL" id="KAJ9166633.1"/>
    </source>
</evidence>
<dbReference type="Gene3D" id="1.10.510.10">
    <property type="entry name" value="Transferase(Phosphotransferase) domain 1"/>
    <property type="match status" value="1"/>
</dbReference>
<comment type="caution">
    <text evidence="24">The sequence shown here is derived from an EMBL/GenBank/DDBJ whole genome shotgun (WGS) entry which is preliminary data.</text>
</comment>
<evidence type="ECO:0000256" key="14">
    <source>
        <dbReference type="ARBA" id="ARBA00023180"/>
    </source>
</evidence>
<keyword evidence="25" id="KW-1185">Reference proteome</keyword>
<comment type="catalytic activity">
    <reaction evidence="16 17">
        <text>L-seryl-[protein] + ATP = O-phospho-L-seryl-[protein] + ADP + H(+)</text>
        <dbReference type="Rhea" id="RHEA:17989"/>
        <dbReference type="Rhea" id="RHEA-COMP:9863"/>
        <dbReference type="Rhea" id="RHEA-COMP:11604"/>
        <dbReference type="ChEBI" id="CHEBI:15378"/>
        <dbReference type="ChEBI" id="CHEBI:29999"/>
        <dbReference type="ChEBI" id="CHEBI:30616"/>
        <dbReference type="ChEBI" id="CHEBI:83421"/>
        <dbReference type="ChEBI" id="CHEBI:456216"/>
        <dbReference type="EC" id="2.7.11.1"/>
    </reaction>
</comment>
<evidence type="ECO:0000256" key="12">
    <source>
        <dbReference type="ARBA" id="ARBA00023157"/>
    </source>
</evidence>
<feature type="chain" id="PRO_5047323795" description="Receptor-like serine/threonine-protein kinase" evidence="21">
    <location>
        <begin position="20"/>
        <end position="861"/>
    </location>
</feature>
<dbReference type="InterPro" id="IPR001480">
    <property type="entry name" value="Bulb-type_lectin_dom"/>
</dbReference>
<comment type="catalytic activity">
    <reaction evidence="15 17">
        <text>L-threonyl-[protein] + ATP = O-phospho-L-threonyl-[protein] + ADP + H(+)</text>
        <dbReference type="Rhea" id="RHEA:46608"/>
        <dbReference type="Rhea" id="RHEA-COMP:11060"/>
        <dbReference type="Rhea" id="RHEA-COMP:11605"/>
        <dbReference type="ChEBI" id="CHEBI:15378"/>
        <dbReference type="ChEBI" id="CHEBI:30013"/>
        <dbReference type="ChEBI" id="CHEBI:30616"/>
        <dbReference type="ChEBI" id="CHEBI:61977"/>
        <dbReference type="ChEBI" id="CHEBI:456216"/>
        <dbReference type="EC" id="2.7.11.1"/>
    </reaction>
</comment>
<evidence type="ECO:0000256" key="5">
    <source>
        <dbReference type="ARBA" id="ARBA00022692"/>
    </source>
</evidence>
<dbReference type="InterPro" id="IPR000719">
    <property type="entry name" value="Prot_kinase_dom"/>
</dbReference>
<evidence type="ECO:0000259" key="22">
    <source>
        <dbReference type="PROSITE" id="PS50011"/>
    </source>
</evidence>
<evidence type="ECO:0000259" key="23">
    <source>
        <dbReference type="PROSITE" id="PS50927"/>
    </source>
</evidence>
<proteinExistence type="inferred from homology"/>
<feature type="compositionally biased region" description="Polar residues" evidence="19">
    <location>
        <begin position="704"/>
        <end position="714"/>
    </location>
</feature>
<gene>
    <name evidence="24" type="ORF">P3X46_021351</name>
</gene>
<dbReference type="SMART" id="SM00108">
    <property type="entry name" value="B_lectin"/>
    <property type="match status" value="1"/>
</dbReference>
<feature type="domain" description="Protein kinase" evidence="22">
    <location>
        <begin position="502"/>
        <end position="800"/>
    </location>
</feature>
<keyword evidence="3" id="KW-0245">EGF-like domain</keyword>
<comment type="similarity">
    <text evidence="17">Belongs to the protein kinase superfamily. Ser/Thr protein kinase family.</text>
</comment>
<evidence type="ECO:0000256" key="9">
    <source>
        <dbReference type="ARBA" id="ARBA00022840"/>
    </source>
</evidence>
<feature type="transmembrane region" description="Helical" evidence="20">
    <location>
        <begin position="433"/>
        <end position="457"/>
    </location>
</feature>
<evidence type="ECO:0000256" key="4">
    <source>
        <dbReference type="ARBA" id="ARBA00022679"/>
    </source>
</evidence>
<reference evidence="24 25" key="1">
    <citation type="journal article" date="2023" name="Plant Biotechnol. J.">
        <title>Chromosome-level wild Hevea brasiliensis genome provides new tools for genomic-assisted breeding and valuable loci to elevate rubber yield.</title>
        <authorList>
            <person name="Cheng H."/>
            <person name="Song X."/>
            <person name="Hu Y."/>
            <person name="Wu T."/>
            <person name="Yang Q."/>
            <person name="An Z."/>
            <person name="Feng S."/>
            <person name="Deng Z."/>
            <person name="Wu W."/>
            <person name="Zeng X."/>
            <person name="Tu M."/>
            <person name="Wang X."/>
            <person name="Huang H."/>
        </authorList>
    </citation>
    <scope>NUCLEOTIDE SEQUENCE [LARGE SCALE GENOMIC DNA]</scope>
    <source>
        <strain evidence="24">MT/VB/25A 57/8</strain>
    </source>
</reference>
<dbReference type="SUPFAM" id="SSF56112">
    <property type="entry name" value="Protein kinase-like (PK-like)"/>
    <property type="match status" value="1"/>
</dbReference>
<feature type="signal peptide" evidence="21">
    <location>
        <begin position="1"/>
        <end position="19"/>
    </location>
</feature>
<evidence type="ECO:0000256" key="11">
    <source>
        <dbReference type="ARBA" id="ARBA00023136"/>
    </source>
</evidence>
<feature type="region of interest" description="Disordered" evidence="19">
    <location>
        <begin position="704"/>
        <end position="724"/>
    </location>
</feature>
<evidence type="ECO:0000256" key="18">
    <source>
        <dbReference type="PROSITE-ProRule" id="PRU10141"/>
    </source>
</evidence>
<dbReference type="InterPro" id="IPR011009">
    <property type="entry name" value="Kinase-like_dom_sf"/>
</dbReference>
<keyword evidence="14" id="KW-0325">Glycoprotein</keyword>
<keyword evidence="5 20" id="KW-0812">Transmembrane</keyword>
<evidence type="ECO:0000256" key="17">
    <source>
        <dbReference type="PIRNR" id="PIRNR000641"/>
    </source>
</evidence>
<dbReference type="EMBL" id="JARPOI010000012">
    <property type="protein sequence ID" value="KAJ9166633.1"/>
    <property type="molecule type" value="Genomic_DNA"/>
</dbReference>
<keyword evidence="2 17" id="KW-0723">Serine/threonine-protein kinase</keyword>
<dbReference type="InterPro" id="IPR051343">
    <property type="entry name" value="G-type_lectin_kinases/EP1-like"/>
</dbReference>
<keyword evidence="10 20" id="KW-1133">Transmembrane helix</keyword>
<evidence type="ECO:0000256" key="19">
    <source>
        <dbReference type="SAM" id="MobiDB-lite"/>
    </source>
</evidence>
<dbReference type="SUPFAM" id="SSF51110">
    <property type="entry name" value="alpha-D-mannose-specific plant lectins"/>
    <property type="match status" value="1"/>
</dbReference>
<dbReference type="PROSITE" id="PS00107">
    <property type="entry name" value="PROTEIN_KINASE_ATP"/>
    <property type="match status" value="1"/>
</dbReference>
<dbReference type="Gene3D" id="2.90.10.10">
    <property type="entry name" value="Bulb-type lectin domain"/>
    <property type="match status" value="1"/>
</dbReference>
<feature type="binding site" evidence="18">
    <location>
        <position position="531"/>
    </location>
    <ligand>
        <name>ATP</name>
        <dbReference type="ChEBI" id="CHEBI:30616"/>
    </ligand>
</feature>
<evidence type="ECO:0000256" key="2">
    <source>
        <dbReference type="ARBA" id="ARBA00022527"/>
    </source>
</evidence>
<dbReference type="SMART" id="SM00220">
    <property type="entry name" value="S_TKc"/>
    <property type="match status" value="1"/>
</dbReference>
<dbReference type="PROSITE" id="PS50927">
    <property type="entry name" value="BULB_LECTIN"/>
    <property type="match status" value="1"/>
</dbReference>
<organism evidence="24 25">
    <name type="scientific">Hevea brasiliensis</name>
    <name type="common">Para rubber tree</name>
    <name type="synonym">Siphonia brasiliensis</name>
    <dbReference type="NCBI Taxonomy" id="3981"/>
    <lineage>
        <taxon>Eukaryota</taxon>
        <taxon>Viridiplantae</taxon>
        <taxon>Streptophyta</taxon>
        <taxon>Embryophyta</taxon>
        <taxon>Tracheophyta</taxon>
        <taxon>Spermatophyta</taxon>
        <taxon>Magnoliopsida</taxon>
        <taxon>eudicotyledons</taxon>
        <taxon>Gunneridae</taxon>
        <taxon>Pentapetalae</taxon>
        <taxon>rosids</taxon>
        <taxon>fabids</taxon>
        <taxon>Malpighiales</taxon>
        <taxon>Euphorbiaceae</taxon>
        <taxon>Crotonoideae</taxon>
        <taxon>Micrandreae</taxon>
        <taxon>Hevea</taxon>
    </lineage>
</organism>
<evidence type="ECO:0000256" key="20">
    <source>
        <dbReference type="SAM" id="Phobius"/>
    </source>
</evidence>
<comment type="subcellular location">
    <subcellularLocation>
        <location evidence="1">Membrane</location>
        <topology evidence="1">Single-pass membrane protein</topology>
    </subcellularLocation>
</comment>
<dbReference type="InterPro" id="IPR024171">
    <property type="entry name" value="SRK-like_kinase"/>
</dbReference>